<dbReference type="InterPro" id="IPR000073">
    <property type="entry name" value="AB_hydrolase_1"/>
</dbReference>
<sequence length="270" mass="28942">MATHDIASSLGALHLEIAGTGDPILLMPSLLTDHTLYAAQVAHLAARYTTIAIDPPGQGGSEPLRRAFSFEEGARAYVDVLDGLGLPWAHLVGNSWGAMIGGTIAATFPDRVGCAVLLNGTASEGPAWDRRQLALAARMTRLAGRPLFVRSTVVPRFLGATTRRQRPDLVDGLVAMIRRNNARSASFAVESIVVRRPDQHALFGRISTPTLVVAGREDASFPVTEVRRMADAIPGSELVVLAQIGHLAAYEAPDSVNALIDDFLDRHRSR</sequence>
<dbReference type="PANTHER" id="PTHR43798">
    <property type="entry name" value="MONOACYLGLYCEROL LIPASE"/>
    <property type="match status" value="1"/>
</dbReference>
<reference evidence="2 3" key="1">
    <citation type="submission" date="2015-01" db="EMBL/GenBank/DDBJ databases">
        <title>Genome sequence of Mycobacterium llatzerense and Mycobacterium immunogenum recovered from brain abscess.</title>
        <authorList>
            <person name="Greninger A.L."/>
            <person name="Langelier C."/>
            <person name="Cunningham G."/>
            <person name="Chiu C.Y."/>
            <person name="Miller S."/>
        </authorList>
    </citation>
    <scope>NUCLEOTIDE SEQUENCE [LARGE SCALE GENOMIC DNA]</scope>
    <source>
        <strain evidence="2 3">CLUC14</strain>
    </source>
</reference>
<dbReference type="PRINTS" id="PR00111">
    <property type="entry name" value="ABHYDROLASE"/>
</dbReference>
<keyword evidence="3" id="KW-1185">Reference proteome</keyword>
<dbReference type="EMBL" id="JXST01000042">
    <property type="protein sequence ID" value="KIU14528.1"/>
    <property type="molecule type" value="Genomic_DNA"/>
</dbReference>
<feature type="domain" description="AB hydrolase-1" evidence="1">
    <location>
        <begin position="23"/>
        <end position="253"/>
    </location>
</feature>
<protein>
    <submittedName>
        <fullName evidence="2">Alpha/beta hydrolase</fullName>
    </submittedName>
</protein>
<dbReference type="Gene3D" id="3.40.50.1820">
    <property type="entry name" value="alpha/beta hydrolase"/>
    <property type="match status" value="1"/>
</dbReference>
<dbReference type="GO" id="GO:0016787">
    <property type="term" value="F:hydrolase activity"/>
    <property type="evidence" value="ECO:0007669"/>
    <property type="project" value="UniProtKB-KW"/>
</dbReference>
<dbReference type="InterPro" id="IPR000639">
    <property type="entry name" value="Epox_hydrolase-like"/>
</dbReference>
<organism evidence="2 3">
    <name type="scientific">Mycolicibacterium llatzerense</name>
    <dbReference type="NCBI Taxonomy" id="280871"/>
    <lineage>
        <taxon>Bacteria</taxon>
        <taxon>Bacillati</taxon>
        <taxon>Actinomycetota</taxon>
        <taxon>Actinomycetes</taxon>
        <taxon>Mycobacteriales</taxon>
        <taxon>Mycobacteriaceae</taxon>
        <taxon>Mycolicibacterium</taxon>
    </lineage>
</organism>
<evidence type="ECO:0000313" key="3">
    <source>
        <dbReference type="Proteomes" id="UP000032221"/>
    </source>
</evidence>
<dbReference type="Proteomes" id="UP000032221">
    <property type="component" value="Unassembled WGS sequence"/>
</dbReference>
<proteinExistence type="predicted"/>
<dbReference type="InterPro" id="IPR050266">
    <property type="entry name" value="AB_hydrolase_sf"/>
</dbReference>
<dbReference type="OrthoDB" id="3396704at2"/>
<dbReference type="RefSeq" id="WP_043987647.1">
    <property type="nucleotide sequence ID" value="NZ_JXST01000042.1"/>
</dbReference>
<accession>A0A0D1IYX6</accession>
<dbReference type="PATRIC" id="fig|280871.6.peg.4962"/>
<dbReference type="InterPro" id="IPR029058">
    <property type="entry name" value="AB_hydrolase_fold"/>
</dbReference>
<evidence type="ECO:0000313" key="2">
    <source>
        <dbReference type="EMBL" id="KIU14528.1"/>
    </source>
</evidence>
<dbReference type="PRINTS" id="PR00412">
    <property type="entry name" value="EPOXHYDRLASE"/>
</dbReference>
<evidence type="ECO:0000259" key="1">
    <source>
        <dbReference type="Pfam" id="PF00561"/>
    </source>
</evidence>
<dbReference type="SUPFAM" id="SSF53474">
    <property type="entry name" value="alpha/beta-Hydrolases"/>
    <property type="match status" value="1"/>
</dbReference>
<comment type="caution">
    <text evidence="2">The sequence shown here is derived from an EMBL/GenBank/DDBJ whole genome shotgun (WGS) entry which is preliminary data.</text>
</comment>
<dbReference type="STRING" id="280871.TL10_23965"/>
<dbReference type="AlphaFoldDB" id="A0A0D1IYX6"/>
<name>A0A0D1IYX6_9MYCO</name>
<gene>
    <name evidence="2" type="ORF">TL10_23965</name>
</gene>
<dbReference type="Pfam" id="PF00561">
    <property type="entry name" value="Abhydrolase_1"/>
    <property type="match status" value="1"/>
</dbReference>
<keyword evidence="2" id="KW-0378">Hydrolase</keyword>